<dbReference type="GO" id="GO:0005506">
    <property type="term" value="F:iron ion binding"/>
    <property type="evidence" value="ECO:0007669"/>
    <property type="project" value="InterPro"/>
</dbReference>
<keyword evidence="8" id="KW-0812">Transmembrane</keyword>
<keyword evidence="3 6" id="KW-0479">Metal-binding</keyword>
<feature type="binding site" description="axial binding residue" evidence="6">
    <location>
        <position position="458"/>
    </location>
    <ligand>
        <name>heme</name>
        <dbReference type="ChEBI" id="CHEBI:30413"/>
    </ligand>
    <ligandPart>
        <name>Fe</name>
        <dbReference type="ChEBI" id="CHEBI:18248"/>
    </ligandPart>
</feature>
<accession>A0A1F8A7A0</accession>
<evidence type="ECO:0000256" key="6">
    <source>
        <dbReference type="PIRSR" id="PIRSR602401-1"/>
    </source>
</evidence>
<evidence type="ECO:0000313" key="9">
    <source>
        <dbReference type="EMBL" id="OGM47289.1"/>
    </source>
</evidence>
<dbReference type="GO" id="GO:0004497">
    <property type="term" value="F:monooxygenase activity"/>
    <property type="evidence" value="ECO:0007669"/>
    <property type="project" value="UniProtKB-KW"/>
</dbReference>
<dbReference type="STRING" id="109264.A0A1F8A7A0"/>
<dbReference type="PRINTS" id="PR00385">
    <property type="entry name" value="P450"/>
</dbReference>
<protein>
    <recommendedName>
        <fullName evidence="11">Cytochrome P450</fullName>
    </recommendedName>
</protein>
<dbReference type="PRINTS" id="PR00463">
    <property type="entry name" value="EP450I"/>
</dbReference>
<dbReference type="PANTHER" id="PTHR24305:SF103">
    <property type="entry name" value="P450, PUTATIVE (EUROFUNG)-RELATED"/>
    <property type="match status" value="1"/>
</dbReference>
<keyword evidence="6 7" id="KW-0349">Heme</keyword>
<dbReference type="SUPFAM" id="SSF48264">
    <property type="entry name" value="Cytochrome P450"/>
    <property type="match status" value="1"/>
</dbReference>
<evidence type="ECO:0000256" key="2">
    <source>
        <dbReference type="ARBA" id="ARBA00010617"/>
    </source>
</evidence>
<dbReference type="AlphaFoldDB" id="A0A1F8A7A0"/>
<evidence type="ECO:0000256" key="7">
    <source>
        <dbReference type="RuleBase" id="RU000461"/>
    </source>
</evidence>
<keyword evidence="5 6" id="KW-0408">Iron</keyword>
<keyword evidence="10" id="KW-1185">Reference proteome</keyword>
<evidence type="ECO:0000313" key="10">
    <source>
        <dbReference type="Proteomes" id="UP000179179"/>
    </source>
</evidence>
<dbReference type="PANTHER" id="PTHR24305">
    <property type="entry name" value="CYTOCHROME P450"/>
    <property type="match status" value="1"/>
</dbReference>
<evidence type="ECO:0000256" key="1">
    <source>
        <dbReference type="ARBA" id="ARBA00001971"/>
    </source>
</evidence>
<keyword evidence="4 7" id="KW-0560">Oxidoreductase</keyword>
<keyword evidence="7" id="KW-0503">Monooxygenase</keyword>
<name>A0A1F8A7A0_9EURO</name>
<dbReference type="InterPro" id="IPR036396">
    <property type="entry name" value="Cyt_P450_sf"/>
</dbReference>
<comment type="cofactor">
    <cofactor evidence="1 6">
        <name>heme</name>
        <dbReference type="ChEBI" id="CHEBI:30413"/>
    </cofactor>
</comment>
<keyword evidence="8" id="KW-1133">Transmembrane helix</keyword>
<dbReference type="InterPro" id="IPR050121">
    <property type="entry name" value="Cytochrome_P450_monoxygenase"/>
</dbReference>
<dbReference type="Proteomes" id="UP000179179">
    <property type="component" value="Unassembled WGS sequence"/>
</dbReference>
<dbReference type="PROSITE" id="PS00086">
    <property type="entry name" value="CYTOCHROME_P450"/>
    <property type="match status" value="1"/>
</dbReference>
<dbReference type="InterPro" id="IPR017972">
    <property type="entry name" value="Cyt_P450_CS"/>
</dbReference>
<dbReference type="OrthoDB" id="1470350at2759"/>
<sequence length="514" mass="57238">MATDWLLVNDIRGWVQTASPTQVYLAIVGLGTVGYLVGYVIYQRYFHPLAKFPGPFWASVTNFWKVYELSTLALPTRMCRVHEKYGPVVRIGPDDLSFNIPEAIAPIYKVGRKMPKGIFYNGYVSTVPDIFSTRDEDLHALRLKQIGPGLTVSALKHMEPVFNTHIGKLVTKINGHVEAGTVLDLKEALALYGYDITAQLAFDTDFNSQATGQLPPLNNHFLLGNIYGLLANLLPQLATWSALLPSVKRLLESRNDLKRIAEGSVRKSLESHNNETEPGTLLAALINAKDPDSGKKLTEDEINSEAFVFLVAGSHTTSSAMVALLFYMHQNPTVIKRVREELDAALPGQQSMPYDFTGLDSKLPYILACIRESFRMSPTAALLLPHEVINPAGANIGDYHVPKGANCSILSTCLHHNPDVWGHDHDEFNPDRFMPGSPSYKPEYLSMLFHFGQGNRQCAGRNIALMSIWKVVVTLLKNYEFELLDPKEKFVMIETGVGDKKGPMNMRVKRRVAV</sequence>
<dbReference type="Gene3D" id="1.10.630.10">
    <property type="entry name" value="Cytochrome P450"/>
    <property type="match status" value="1"/>
</dbReference>
<evidence type="ECO:0000256" key="5">
    <source>
        <dbReference type="ARBA" id="ARBA00023004"/>
    </source>
</evidence>
<dbReference type="EMBL" id="LYCR01000024">
    <property type="protein sequence ID" value="OGM47289.1"/>
    <property type="molecule type" value="Genomic_DNA"/>
</dbReference>
<evidence type="ECO:0000256" key="8">
    <source>
        <dbReference type="SAM" id="Phobius"/>
    </source>
</evidence>
<comment type="caution">
    <text evidence="9">The sequence shown here is derived from an EMBL/GenBank/DDBJ whole genome shotgun (WGS) entry which is preliminary data.</text>
</comment>
<dbReference type="GO" id="GO:0016705">
    <property type="term" value="F:oxidoreductase activity, acting on paired donors, with incorporation or reduction of molecular oxygen"/>
    <property type="evidence" value="ECO:0007669"/>
    <property type="project" value="InterPro"/>
</dbReference>
<reference evidence="9 10" key="1">
    <citation type="journal article" date="2016" name="Genome Biol. Evol.">
        <title>Draft genome sequence of an aflatoxigenic Aspergillus species, A. bombycis.</title>
        <authorList>
            <person name="Moore G.G."/>
            <person name="Mack B.M."/>
            <person name="Beltz S.B."/>
            <person name="Gilbert M.K."/>
        </authorList>
    </citation>
    <scope>NUCLEOTIDE SEQUENCE [LARGE SCALE GENOMIC DNA]</scope>
    <source>
        <strain evidence="10">NRRL 26010</strain>
    </source>
</reference>
<dbReference type="InterPro" id="IPR002401">
    <property type="entry name" value="Cyt_P450_E_grp-I"/>
</dbReference>
<evidence type="ECO:0000256" key="4">
    <source>
        <dbReference type="ARBA" id="ARBA00023002"/>
    </source>
</evidence>
<organism evidence="9 10">
    <name type="scientific">Aspergillus bombycis</name>
    <dbReference type="NCBI Taxonomy" id="109264"/>
    <lineage>
        <taxon>Eukaryota</taxon>
        <taxon>Fungi</taxon>
        <taxon>Dikarya</taxon>
        <taxon>Ascomycota</taxon>
        <taxon>Pezizomycotina</taxon>
        <taxon>Eurotiomycetes</taxon>
        <taxon>Eurotiomycetidae</taxon>
        <taxon>Eurotiales</taxon>
        <taxon>Aspergillaceae</taxon>
        <taxon>Aspergillus</taxon>
    </lineage>
</organism>
<keyword evidence="8" id="KW-0472">Membrane</keyword>
<feature type="transmembrane region" description="Helical" evidence="8">
    <location>
        <begin position="23"/>
        <end position="42"/>
    </location>
</feature>
<proteinExistence type="inferred from homology"/>
<dbReference type="InterPro" id="IPR001128">
    <property type="entry name" value="Cyt_P450"/>
</dbReference>
<comment type="similarity">
    <text evidence="2 7">Belongs to the cytochrome P450 family.</text>
</comment>
<gene>
    <name evidence="9" type="ORF">ABOM_003797</name>
</gene>
<evidence type="ECO:0000256" key="3">
    <source>
        <dbReference type="ARBA" id="ARBA00022723"/>
    </source>
</evidence>
<dbReference type="Pfam" id="PF00067">
    <property type="entry name" value="p450"/>
    <property type="match status" value="1"/>
</dbReference>
<dbReference type="RefSeq" id="XP_022391006.1">
    <property type="nucleotide sequence ID" value="XM_022530927.1"/>
</dbReference>
<dbReference type="GeneID" id="34447187"/>
<evidence type="ECO:0008006" key="11">
    <source>
        <dbReference type="Google" id="ProtNLM"/>
    </source>
</evidence>
<dbReference type="GO" id="GO:0020037">
    <property type="term" value="F:heme binding"/>
    <property type="evidence" value="ECO:0007669"/>
    <property type="project" value="InterPro"/>
</dbReference>